<gene>
    <name evidence="1" type="ORF">C8N45_10998</name>
</gene>
<proteinExistence type="predicted"/>
<protein>
    <submittedName>
        <fullName evidence="1">Uncharacterized protein</fullName>
    </submittedName>
</protein>
<name>A0A2T6KD14_9RHOB</name>
<keyword evidence="2" id="KW-1185">Reference proteome</keyword>
<dbReference type="AlphaFoldDB" id="A0A2T6KD14"/>
<evidence type="ECO:0000313" key="2">
    <source>
        <dbReference type="Proteomes" id="UP000244523"/>
    </source>
</evidence>
<reference evidence="1 2" key="1">
    <citation type="submission" date="2018-04" db="EMBL/GenBank/DDBJ databases">
        <title>Genomic Encyclopedia of Archaeal and Bacterial Type Strains, Phase II (KMG-II): from individual species to whole genera.</title>
        <authorList>
            <person name="Goeker M."/>
        </authorList>
    </citation>
    <scope>NUCLEOTIDE SEQUENCE [LARGE SCALE GENOMIC DNA]</scope>
    <source>
        <strain evidence="1 2">DSM 29955</strain>
    </source>
</reference>
<dbReference type="EMBL" id="QBUD01000009">
    <property type="protein sequence ID" value="PUB12788.1"/>
    <property type="molecule type" value="Genomic_DNA"/>
</dbReference>
<dbReference type="Proteomes" id="UP000244523">
    <property type="component" value="Unassembled WGS sequence"/>
</dbReference>
<sequence length="117" mass="13431">MLSARSRFRNSQCLNCAGFALREHDERHCCCADYVARQEVANAVEFMQYYHANLCIYRKHRGFREALDSAYKTAPLQVREGQDSRTIKVPSAMAIPSDHAQQTICSDMNRANRQSQD</sequence>
<evidence type="ECO:0000313" key="1">
    <source>
        <dbReference type="EMBL" id="PUB12788.1"/>
    </source>
</evidence>
<organism evidence="1 2">
    <name type="scientific">Yoonia sediminilitoris</name>
    <dbReference type="NCBI Taxonomy" id="1286148"/>
    <lineage>
        <taxon>Bacteria</taxon>
        <taxon>Pseudomonadati</taxon>
        <taxon>Pseudomonadota</taxon>
        <taxon>Alphaproteobacteria</taxon>
        <taxon>Rhodobacterales</taxon>
        <taxon>Paracoccaceae</taxon>
        <taxon>Yoonia</taxon>
    </lineage>
</organism>
<comment type="caution">
    <text evidence="1">The sequence shown here is derived from an EMBL/GenBank/DDBJ whole genome shotgun (WGS) entry which is preliminary data.</text>
</comment>
<accession>A0A2T6KD14</accession>